<gene>
    <name evidence="1" type="ORF">CCMP2556_LOCUS41058</name>
</gene>
<keyword evidence="2" id="KW-1185">Reference proteome</keyword>
<protein>
    <submittedName>
        <fullName evidence="1">Uncharacterized protein</fullName>
    </submittedName>
</protein>
<dbReference type="Proteomes" id="UP001642484">
    <property type="component" value="Unassembled WGS sequence"/>
</dbReference>
<name>A0ABP0Q842_9DINO</name>
<evidence type="ECO:0000313" key="1">
    <source>
        <dbReference type="EMBL" id="CAK9084403.1"/>
    </source>
</evidence>
<dbReference type="EMBL" id="CAXAMN010024181">
    <property type="protein sequence ID" value="CAK9084403.1"/>
    <property type="molecule type" value="Genomic_DNA"/>
</dbReference>
<comment type="caution">
    <text evidence="1">The sequence shown here is derived from an EMBL/GenBank/DDBJ whole genome shotgun (WGS) entry which is preliminary data.</text>
</comment>
<evidence type="ECO:0000313" key="2">
    <source>
        <dbReference type="Proteomes" id="UP001642484"/>
    </source>
</evidence>
<sequence length="252" mass="29362">MSQQLNFLSNARIPNIDFFTTPANVHIHPVRKGSTRVKRLENGRIRAGHQNTQTGEVTKLLPNDGAWYAIHKMKKLILARWDVIHRSIRDVKLALLHGSSGEYLQMQFHSQYLFSVAYRPFGSSGFFEEKKRLLELMMARETWSSVPEFMDSWEQIKDELGLESAEHPSDVWNALPSMSGFCNKQSLPKLSRWFSWNASAEEKLPEWTAMKVILSYHFRSQNLDPDEAYHKRQLEQMAKDSTEQTSMRKEFL</sequence>
<accession>A0ABP0Q842</accession>
<proteinExistence type="predicted"/>
<organism evidence="1 2">
    <name type="scientific">Durusdinium trenchii</name>
    <dbReference type="NCBI Taxonomy" id="1381693"/>
    <lineage>
        <taxon>Eukaryota</taxon>
        <taxon>Sar</taxon>
        <taxon>Alveolata</taxon>
        <taxon>Dinophyceae</taxon>
        <taxon>Suessiales</taxon>
        <taxon>Symbiodiniaceae</taxon>
        <taxon>Durusdinium</taxon>
    </lineage>
</organism>
<reference evidence="1 2" key="1">
    <citation type="submission" date="2024-02" db="EMBL/GenBank/DDBJ databases">
        <authorList>
            <person name="Chen Y."/>
            <person name="Shah S."/>
            <person name="Dougan E. K."/>
            <person name="Thang M."/>
            <person name="Chan C."/>
        </authorList>
    </citation>
    <scope>NUCLEOTIDE SEQUENCE [LARGE SCALE GENOMIC DNA]</scope>
</reference>